<proteinExistence type="predicted"/>
<sequence>MFFRNIYSPRAPVCLKPRCSEDSCSTRRRILPRNPFFQDIRPQWGIPLPANRSPRLSGNSKDLLRTDQFNLLSFFKSAFYCFRMHVSELRFFKIGLSLYVSLVNNPSANFRLARSFCAGFIEHVVMR</sequence>
<accession>A0A6H5G3R4</accession>
<evidence type="ECO:0000313" key="2">
    <source>
        <dbReference type="Proteomes" id="UP000479000"/>
    </source>
</evidence>
<keyword evidence="2" id="KW-1185">Reference proteome</keyword>
<feature type="non-terminal residue" evidence="1">
    <location>
        <position position="127"/>
    </location>
</feature>
<dbReference type="EMBL" id="CADCXU010004920">
    <property type="protein sequence ID" value="CAA9996751.1"/>
    <property type="molecule type" value="Genomic_DNA"/>
</dbReference>
<name>A0A6H5G3R4_9HEMI</name>
<gene>
    <name evidence="1" type="ORF">NTEN_LOCUS3189</name>
</gene>
<evidence type="ECO:0000313" key="1">
    <source>
        <dbReference type="EMBL" id="CAA9996751.1"/>
    </source>
</evidence>
<reference evidence="1 2" key="1">
    <citation type="submission" date="2020-02" db="EMBL/GenBank/DDBJ databases">
        <authorList>
            <person name="Ferguson B K."/>
        </authorList>
    </citation>
    <scope>NUCLEOTIDE SEQUENCE [LARGE SCALE GENOMIC DNA]</scope>
</reference>
<dbReference type="AlphaFoldDB" id="A0A6H5G3R4"/>
<dbReference type="Proteomes" id="UP000479000">
    <property type="component" value="Unassembled WGS sequence"/>
</dbReference>
<protein>
    <submittedName>
        <fullName evidence="1">Uncharacterized protein</fullName>
    </submittedName>
</protein>
<organism evidence="1 2">
    <name type="scientific">Nesidiocoris tenuis</name>
    <dbReference type="NCBI Taxonomy" id="355587"/>
    <lineage>
        <taxon>Eukaryota</taxon>
        <taxon>Metazoa</taxon>
        <taxon>Ecdysozoa</taxon>
        <taxon>Arthropoda</taxon>
        <taxon>Hexapoda</taxon>
        <taxon>Insecta</taxon>
        <taxon>Pterygota</taxon>
        <taxon>Neoptera</taxon>
        <taxon>Paraneoptera</taxon>
        <taxon>Hemiptera</taxon>
        <taxon>Heteroptera</taxon>
        <taxon>Panheteroptera</taxon>
        <taxon>Cimicomorpha</taxon>
        <taxon>Miridae</taxon>
        <taxon>Dicyphina</taxon>
        <taxon>Nesidiocoris</taxon>
    </lineage>
</organism>